<keyword evidence="15 20" id="KW-0472">Membrane</keyword>
<evidence type="ECO:0000256" key="12">
    <source>
        <dbReference type="ARBA" id="ARBA00022695"/>
    </source>
</evidence>
<feature type="transmembrane region" description="Helical" evidence="20">
    <location>
        <begin position="183"/>
        <end position="202"/>
    </location>
</feature>
<reference evidence="21 22" key="1">
    <citation type="submission" date="2019-06" db="EMBL/GenBank/DDBJ databases">
        <title>Sequencing the genomes of 1000 actinobacteria strains.</title>
        <authorList>
            <person name="Klenk H.-P."/>
        </authorList>
    </citation>
    <scope>NUCLEOTIDE SEQUENCE [LARGE SCALE GENOMIC DNA]</scope>
    <source>
        <strain evidence="21 22">DSM 19560</strain>
    </source>
</reference>
<keyword evidence="12 18" id="KW-0548">Nucleotidyltransferase</keyword>
<dbReference type="RefSeq" id="WP_246104547.1">
    <property type="nucleotide sequence ID" value="NZ_VIVQ01000001.1"/>
</dbReference>
<evidence type="ECO:0000256" key="11">
    <source>
        <dbReference type="ARBA" id="ARBA00022692"/>
    </source>
</evidence>
<evidence type="ECO:0000256" key="14">
    <source>
        <dbReference type="ARBA" id="ARBA00023098"/>
    </source>
</evidence>
<comment type="catalytic activity">
    <reaction evidence="1 18">
        <text>a 1,2-diacyl-sn-glycero-3-phosphate + CTP + H(+) = a CDP-1,2-diacyl-sn-glycerol + diphosphate</text>
        <dbReference type="Rhea" id="RHEA:16229"/>
        <dbReference type="ChEBI" id="CHEBI:15378"/>
        <dbReference type="ChEBI" id="CHEBI:33019"/>
        <dbReference type="ChEBI" id="CHEBI:37563"/>
        <dbReference type="ChEBI" id="CHEBI:58332"/>
        <dbReference type="ChEBI" id="CHEBI:58608"/>
        <dbReference type="EC" id="2.7.7.41"/>
    </reaction>
</comment>
<keyword evidence="22" id="KW-1185">Reference proteome</keyword>
<keyword evidence="11 18" id="KW-0812">Transmembrane</keyword>
<comment type="pathway">
    <text evidence="4">Lipid metabolism.</text>
</comment>
<keyword evidence="9" id="KW-0444">Lipid biosynthesis</keyword>
<accession>A0A561EBY0</accession>
<feature type="transmembrane region" description="Helical" evidence="20">
    <location>
        <begin position="53"/>
        <end position="71"/>
    </location>
</feature>
<comment type="pathway">
    <text evidence="3 18">Phospholipid metabolism; CDP-diacylglycerol biosynthesis; CDP-diacylglycerol from sn-glycerol 3-phosphate: step 3/3.</text>
</comment>
<evidence type="ECO:0000256" key="18">
    <source>
        <dbReference type="RuleBase" id="RU003938"/>
    </source>
</evidence>
<evidence type="ECO:0000256" key="2">
    <source>
        <dbReference type="ARBA" id="ARBA00004651"/>
    </source>
</evidence>
<evidence type="ECO:0000256" key="10">
    <source>
        <dbReference type="ARBA" id="ARBA00022679"/>
    </source>
</evidence>
<feature type="transmembrane region" description="Helical" evidence="20">
    <location>
        <begin position="297"/>
        <end position="314"/>
    </location>
</feature>
<dbReference type="GO" id="GO:0016024">
    <property type="term" value="P:CDP-diacylglycerol biosynthetic process"/>
    <property type="evidence" value="ECO:0007669"/>
    <property type="project" value="UniProtKB-UniPathway"/>
</dbReference>
<evidence type="ECO:0000256" key="20">
    <source>
        <dbReference type="SAM" id="Phobius"/>
    </source>
</evidence>
<keyword evidence="14" id="KW-0443">Lipid metabolism</keyword>
<feature type="transmembrane region" description="Helical" evidence="20">
    <location>
        <begin position="247"/>
        <end position="267"/>
    </location>
</feature>
<evidence type="ECO:0000256" key="13">
    <source>
        <dbReference type="ARBA" id="ARBA00022989"/>
    </source>
</evidence>
<evidence type="ECO:0000256" key="9">
    <source>
        <dbReference type="ARBA" id="ARBA00022516"/>
    </source>
</evidence>
<evidence type="ECO:0000256" key="6">
    <source>
        <dbReference type="ARBA" id="ARBA00012487"/>
    </source>
</evidence>
<evidence type="ECO:0000313" key="22">
    <source>
        <dbReference type="Proteomes" id="UP000318297"/>
    </source>
</evidence>
<feature type="transmembrane region" description="Helical" evidence="20">
    <location>
        <begin position="157"/>
        <end position="177"/>
    </location>
</feature>
<evidence type="ECO:0000256" key="3">
    <source>
        <dbReference type="ARBA" id="ARBA00005119"/>
    </source>
</evidence>
<feature type="region of interest" description="Disordered" evidence="19">
    <location>
        <begin position="1"/>
        <end position="46"/>
    </location>
</feature>
<proteinExistence type="inferred from homology"/>
<dbReference type="Proteomes" id="UP000318297">
    <property type="component" value="Unassembled WGS sequence"/>
</dbReference>
<gene>
    <name evidence="21" type="ORF">BKA23_1942</name>
</gene>
<organism evidence="21 22">
    <name type="scientific">Rudaeicoccus suwonensis</name>
    <dbReference type="NCBI Taxonomy" id="657409"/>
    <lineage>
        <taxon>Bacteria</taxon>
        <taxon>Bacillati</taxon>
        <taxon>Actinomycetota</taxon>
        <taxon>Actinomycetes</taxon>
        <taxon>Micrococcales</taxon>
        <taxon>Dermacoccaceae</taxon>
        <taxon>Rudaeicoccus</taxon>
    </lineage>
</organism>
<dbReference type="UniPathway" id="UPA00557">
    <property type="reaction ID" value="UER00614"/>
</dbReference>
<keyword evidence="13 20" id="KW-1133">Transmembrane helix</keyword>
<dbReference type="PANTHER" id="PTHR46382:SF1">
    <property type="entry name" value="PHOSPHATIDATE CYTIDYLYLTRANSFERASE"/>
    <property type="match status" value="1"/>
</dbReference>
<evidence type="ECO:0000313" key="21">
    <source>
        <dbReference type="EMBL" id="TWE13113.1"/>
    </source>
</evidence>
<keyword evidence="8" id="KW-1003">Cell membrane</keyword>
<keyword evidence="17" id="KW-1208">Phospholipid metabolism</keyword>
<sequence>MSEPTSRRAAREARAARSKSSSMPQPVVAPAEAAAGRPGAESTNPTPRAGRNLYAAIGVGVLLGAIVILSLFLVKEIFVAVAMAASVIGCFEVVRAMSNGRIHPPLIPTLTAAAVVPLIAYLWGAPALAFSAIVAVLVVLVWRSFGDEEGLRRDVAGGAMVVLYLPALVGFAMLLLHNSDGPGRIVVFVLVTICSDIGGYAVGVVAGRHPMAPSVSPKKSWEGFAGSFTACVIGGALSVSLVLDGRWWVGAILGALVVVAATVGDLCESMIKRDLGIKDMSNLIPGHGGLMDRLDSLLLAVPVVWAVLTPFVAVK</sequence>
<feature type="transmembrane region" description="Helical" evidence="20">
    <location>
        <begin position="223"/>
        <end position="241"/>
    </location>
</feature>
<dbReference type="EMBL" id="VIVQ01000001">
    <property type="protein sequence ID" value="TWE13113.1"/>
    <property type="molecule type" value="Genomic_DNA"/>
</dbReference>
<dbReference type="Pfam" id="PF01148">
    <property type="entry name" value="CTP_transf_1"/>
    <property type="match status" value="1"/>
</dbReference>
<evidence type="ECO:0000256" key="19">
    <source>
        <dbReference type="SAM" id="MobiDB-lite"/>
    </source>
</evidence>
<evidence type="ECO:0000256" key="4">
    <source>
        <dbReference type="ARBA" id="ARBA00005189"/>
    </source>
</evidence>
<evidence type="ECO:0000256" key="8">
    <source>
        <dbReference type="ARBA" id="ARBA00022475"/>
    </source>
</evidence>
<evidence type="ECO:0000256" key="15">
    <source>
        <dbReference type="ARBA" id="ARBA00023136"/>
    </source>
</evidence>
<evidence type="ECO:0000256" key="5">
    <source>
        <dbReference type="ARBA" id="ARBA00010185"/>
    </source>
</evidence>
<feature type="transmembrane region" description="Helical" evidence="20">
    <location>
        <begin position="77"/>
        <end position="94"/>
    </location>
</feature>
<dbReference type="PANTHER" id="PTHR46382">
    <property type="entry name" value="PHOSPHATIDATE CYTIDYLYLTRANSFERASE"/>
    <property type="match status" value="1"/>
</dbReference>
<keyword evidence="10 18" id="KW-0808">Transferase</keyword>
<evidence type="ECO:0000256" key="1">
    <source>
        <dbReference type="ARBA" id="ARBA00001698"/>
    </source>
</evidence>
<name>A0A561EBY0_9MICO</name>
<dbReference type="AlphaFoldDB" id="A0A561EBY0"/>
<feature type="compositionally biased region" description="Basic and acidic residues" evidence="19">
    <location>
        <begin position="1"/>
        <end position="15"/>
    </location>
</feature>
<dbReference type="InterPro" id="IPR000374">
    <property type="entry name" value="PC_trans"/>
</dbReference>
<evidence type="ECO:0000256" key="16">
    <source>
        <dbReference type="ARBA" id="ARBA00023209"/>
    </source>
</evidence>
<dbReference type="GO" id="GO:0005886">
    <property type="term" value="C:plasma membrane"/>
    <property type="evidence" value="ECO:0007669"/>
    <property type="project" value="UniProtKB-SubCell"/>
</dbReference>
<protein>
    <recommendedName>
        <fullName evidence="7 18">Phosphatidate cytidylyltransferase</fullName>
        <ecNumber evidence="6 18">2.7.7.41</ecNumber>
    </recommendedName>
</protein>
<comment type="similarity">
    <text evidence="5 18">Belongs to the CDS family.</text>
</comment>
<dbReference type="PROSITE" id="PS01315">
    <property type="entry name" value="CDS"/>
    <property type="match status" value="1"/>
</dbReference>
<comment type="caution">
    <text evidence="21">The sequence shown here is derived from an EMBL/GenBank/DDBJ whole genome shotgun (WGS) entry which is preliminary data.</text>
</comment>
<evidence type="ECO:0000256" key="7">
    <source>
        <dbReference type="ARBA" id="ARBA00019373"/>
    </source>
</evidence>
<feature type="compositionally biased region" description="Low complexity" evidence="19">
    <location>
        <begin position="18"/>
        <end position="41"/>
    </location>
</feature>
<dbReference type="EC" id="2.7.7.41" evidence="6 18"/>
<comment type="subcellular location">
    <subcellularLocation>
        <location evidence="2">Cell membrane</location>
        <topology evidence="2">Multi-pass membrane protein</topology>
    </subcellularLocation>
</comment>
<dbReference type="GO" id="GO:0004605">
    <property type="term" value="F:phosphatidate cytidylyltransferase activity"/>
    <property type="evidence" value="ECO:0007669"/>
    <property type="project" value="UniProtKB-EC"/>
</dbReference>
<evidence type="ECO:0000256" key="17">
    <source>
        <dbReference type="ARBA" id="ARBA00023264"/>
    </source>
</evidence>
<keyword evidence="16" id="KW-0594">Phospholipid biosynthesis</keyword>
<feature type="transmembrane region" description="Helical" evidence="20">
    <location>
        <begin position="129"/>
        <end position="145"/>
    </location>
</feature>